<evidence type="ECO:0000259" key="10">
    <source>
        <dbReference type="Pfam" id="PF03002"/>
    </source>
</evidence>
<feature type="signal peptide" evidence="9">
    <location>
        <begin position="1"/>
        <end position="20"/>
    </location>
</feature>
<dbReference type="GO" id="GO:0030334">
    <property type="term" value="P:regulation of cell migration"/>
    <property type="evidence" value="ECO:0007669"/>
    <property type="project" value="TreeGrafter"/>
</dbReference>
<dbReference type="Proteomes" id="UP000472263">
    <property type="component" value="Chromosome 17"/>
</dbReference>
<evidence type="ECO:0000256" key="8">
    <source>
        <dbReference type="SAM" id="MobiDB-lite"/>
    </source>
</evidence>
<dbReference type="GeneTree" id="ENSGT00940000177127"/>
<keyword evidence="4" id="KW-0964">Secreted</keyword>
<evidence type="ECO:0000256" key="1">
    <source>
        <dbReference type="ARBA" id="ARBA00003524"/>
    </source>
</evidence>
<name>A0A667WLA5_9TELE</name>
<evidence type="ECO:0000256" key="6">
    <source>
        <dbReference type="ARBA" id="ARBA00022702"/>
    </source>
</evidence>
<dbReference type="InParanoid" id="A0A667WLA5"/>
<evidence type="ECO:0000256" key="4">
    <source>
        <dbReference type="ARBA" id="ARBA00022525"/>
    </source>
</evidence>
<dbReference type="GO" id="GO:0005615">
    <property type="term" value="C:extracellular space"/>
    <property type="evidence" value="ECO:0007669"/>
    <property type="project" value="TreeGrafter"/>
</dbReference>
<evidence type="ECO:0000256" key="2">
    <source>
        <dbReference type="ARBA" id="ARBA00004613"/>
    </source>
</evidence>
<keyword evidence="6" id="KW-0372">Hormone</keyword>
<dbReference type="PANTHER" id="PTHR10558">
    <property type="entry name" value="SOMATOSTATIN"/>
    <property type="match status" value="1"/>
</dbReference>
<feature type="region of interest" description="Disordered" evidence="8">
    <location>
        <begin position="65"/>
        <end position="91"/>
    </location>
</feature>
<evidence type="ECO:0000256" key="7">
    <source>
        <dbReference type="ARBA" id="ARBA00023157"/>
    </source>
</evidence>
<keyword evidence="5" id="KW-0165">Cleavage on pair of basic residues</keyword>
<keyword evidence="12" id="KW-1185">Reference proteome</keyword>
<reference evidence="11" key="1">
    <citation type="submission" date="2019-06" db="EMBL/GenBank/DDBJ databases">
        <authorList>
            <consortium name="Wellcome Sanger Institute Data Sharing"/>
        </authorList>
    </citation>
    <scope>NUCLEOTIDE SEQUENCE [LARGE SCALE GENOMIC DNA]</scope>
</reference>
<accession>A0A667WLA5</accession>
<dbReference type="InterPro" id="IPR004250">
    <property type="entry name" value="Somatostatin"/>
</dbReference>
<protein>
    <recommendedName>
        <fullName evidence="10">Somatostatin/Cortistatin C-terminal domain-containing protein</fullName>
    </recommendedName>
</protein>
<keyword evidence="7" id="KW-1015">Disulfide bond</keyword>
<evidence type="ECO:0000256" key="9">
    <source>
        <dbReference type="SAM" id="SignalP"/>
    </source>
</evidence>
<comment type="similarity">
    <text evidence="3">Belongs to the somatostatin family.</text>
</comment>
<evidence type="ECO:0000313" key="11">
    <source>
        <dbReference type="Ensembl" id="ENSMMDP00005002408.1"/>
    </source>
</evidence>
<evidence type="ECO:0000313" key="12">
    <source>
        <dbReference type="Proteomes" id="UP000472263"/>
    </source>
</evidence>
<dbReference type="InterPro" id="IPR018142">
    <property type="entry name" value="Somatostatin/Cortistatin_C"/>
</dbReference>
<proteinExistence type="inferred from homology"/>
<evidence type="ECO:0000256" key="5">
    <source>
        <dbReference type="ARBA" id="ARBA00022685"/>
    </source>
</evidence>
<reference evidence="11" key="3">
    <citation type="submission" date="2025-09" db="UniProtKB">
        <authorList>
            <consortium name="Ensembl"/>
        </authorList>
    </citation>
    <scope>IDENTIFICATION</scope>
</reference>
<dbReference type="Ensembl" id="ENSMMDT00005002447.1">
    <property type="protein sequence ID" value="ENSMMDP00005002408.1"/>
    <property type="gene ID" value="ENSMMDG00005001333.1"/>
</dbReference>
<dbReference type="Pfam" id="PF03002">
    <property type="entry name" value="Somatostatin"/>
    <property type="match status" value="1"/>
</dbReference>
<organism evidence="11 12">
    <name type="scientific">Myripristis murdjan</name>
    <name type="common">pinecone soldierfish</name>
    <dbReference type="NCBI Taxonomy" id="586833"/>
    <lineage>
        <taxon>Eukaryota</taxon>
        <taxon>Metazoa</taxon>
        <taxon>Chordata</taxon>
        <taxon>Craniata</taxon>
        <taxon>Vertebrata</taxon>
        <taxon>Euteleostomi</taxon>
        <taxon>Actinopterygii</taxon>
        <taxon>Neopterygii</taxon>
        <taxon>Teleostei</taxon>
        <taxon>Neoteleostei</taxon>
        <taxon>Acanthomorphata</taxon>
        <taxon>Holocentriformes</taxon>
        <taxon>Holocentridae</taxon>
        <taxon>Myripristis</taxon>
    </lineage>
</organism>
<evidence type="ECO:0000256" key="3">
    <source>
        <dbReference type="ARBA" id="ARBA00008327"/>
    </source>
</evidence>
<reference evidence="11" key="2">
    <citation type="submission" date="2025-08" db="UniProtKB">
        <authorList>
            <consortium name="Ensembl"/>
        </authorList>
    </citation>
    <scope>IDENTIFICATION</scope>
</reference>
<comment type="function">
    <text evidence="1">Somatostatin inhibits the release of somatotropin.</text>
</comment>
<dbReference type="GO" id="GO:0005179">
    <property type="term" value="F:hormone activity"/>
    <property type="evidence" value="ECO:0007669"/>
    <property type="project" value="UniProtKB-KW"/>
</dbReference>
<feature type="chain" id="PRO_5025652402" description="Somatostatin/Cortistatin C-terminal domain-containing protein" evidence="9">
    <location>
        <begin position="21"/>
        <end position="109"/>
    </location>
</feature>
<dbReference type="AlphaFoldDB" id="A0A667WLA5"/>
<keyword evidence="9" id="KW-0732">Signal</keyword>
<dbReference type="PANTHER" id="PTHR10558:SF2">
    <property type="entry name" value="SOMATOSTATIN"/>
    <property type="match status" value="1"/>
</dbReference>
<feature type="domain" description="Somatostatin/Cortistatin C-terminal" evidence="10">
    <location>
        <begin position="92"/>
        <end position="109"/>
    </location>
</feature>
<comment type="subcellular location">
    <subcellularLocation>
        <location evidence="2">Secreted</location>
    </subcellularLocation>
</comment>
<sequence length="109" mass="12522">MYLARISCILALLCFAVCVAENTETAQGFTDLKIHHDSSAWLNKLEDKQVSLVWLLHKLSNSPNKIIQHGQKGKNKREETDDTSSTEDMAPRHRKNGCRIFFWKSWTSC</sequence>